<sequence>MKSLPARRYSYQWLTGQTIKIPIDKTRLLLFFLIINYLIVFLDVLIAHAENRFMPSYEWIPIVFCPLAALCSVFFLLKPKSGFPKTLNFLIHSLGVLVGILGFAFHLQAVSAGDIVSYAGFISGNPVFAPLAFVALGIIGVIISLDDQPSHRKYNLTQKTRWLLLATSFWFLATALVAYFDHARTGFENIYTWFPFYVGVFAALILLFQSYSYPEHRLSLLLGITMTISFIVGLMGFSFHLSADLAGRGVFQWSRVFYQAPGLAPLLFCDLGLWGILAFLDPLEENHSSKS</sequence>
<proteinExistence type="predicted"/>
<organism evidence="2 3">
    <name type="scientific">Desulfosporosinus acidiphilus (strain DSM 22704 / JCM 16185 / SJ4)</name>
    <dbReference type="NCBI Taxonomy" id="646529"/>
    <lineage>
        <taxon>Bacteria</taxon>
        <taxon>Bacillati</taxon>
        <taxon>Bacillota</taxon>
        <taxon>Clostridia</taxon>
        <taxon>Eubacteriales</taxon>
        <taxon>Desulfitobacteriaceae</taxon>
        <taxon>Desulfosporosinus</taxon>
    </lineage>
</organism>
<dbReference type="KEGG" id="dai:Desaci_0101"/>
<feature type="transmembrane region" description="Helical" evidence="1">
    <location>
        <begin position="262"/>
        <end position="280"/>
    </location>
</feature>
<evidence type="ECO:0000313" key="2">
    <source>
        <dbReference type="EMBL" id="AFM39210.1"/>
    </source>
</evidence>
<dbReference type="Proteomes" id="UP000002892">
    <property type="component" value="Chromosome"/>
</dbReference>
<reference evidence="2 3" key="1">
    <citation type="journal article" date="2012" name="J. Bacteriol.">
        <title>Complete genome sequences of Desulfosporosinus orientis DSM765T, Desulfosporosinus youngiae DSM17734T, Desulfosporosinus meridiei DSM13257T, and Desulfosporosinus acidiphilus DSM22704T.</title>
        <authorList>
            <person name="Pester M."/>
            <person name="Brambilla E."/>
            <person name="Alazard D."/>
            <person name="Rattei T."/>
            <person name="Weinmaier T."/>
            <person name="Han J."/>
            <person name="Lucas S."/>
            <person name="Lapidus A."/>
            <person name="Cheng J.F."/>
            <person name="Goodwin L."/>
            <person name="Pitluck S."/>
            <person name="Peters L."/>
            <person name="Ovchinnikova G."/>
            <person name="Teshima H."/>
            <person name="Detter J.C."/>
            <person name="Han C.S."/>
            <person name="Tapia R."/>
            <person name="Land M.L."/>
            <person name="Hauser L."/>
            <person name="Kyrpides N.C."/>
            <person name="Ivanova N.N."/>
            <person name="Pagani I."/>
            <person name="Huntmann M."/>
            <person name="Wei C.L."/>
            <person name="Davenport K.W."/>
            <person name="Daligault H."/>
            <person name="Chain P.S."/>
            <person name="Chen A."/>
            <person name="Mavromatis K."/>
            <person name="Markowitz V."/>
            <person name="Szeto E."/>
            <person name="Mikhailova N."/>
            <person name="Pati A."/>
            <person name="Wagner M."/>
            <person name="Woyke T."/>
            <person name="Ollivier B."/>
            <person name="Klenk H.P."/>
            <person name="Spring S."/>
            <person name="Loy A."/>
        </authorList>
    </citation>
    <scope>NUCLEOTIDE SEQUENCE [LARGE SCALE GENOMIC DNA]</scope>
    <source>
        <strain evidence="3">DSM 22704 / JCM 16185 / SJ4</strain>
    </source>
</reference>
<evidence type="ECO:0000256" key="1">
    <source>
        <dbReference type="SAM" id="Phobius"/>
    </source>
</evidence>
<dbReference type="AlphaFoldDB" id="I4D086"/>
<feature type="transmembrane region" description="Helical" evidence="1">
    <location>
        <begin position="28"/>
        <end position="47"/>
    </location>
</feature>
<dbReference type="EMBL" id="CP003639">
    <property type="protein sequence ID" value="AFM39210.1"/>
    <property type="molecule type" value="Genomic_DNA"/>
</dbReference>
<feature type="transmembrane region" description="Helical" evidence="1">
    <location>
        <begin position="115"/>
        <end position="142"/>
    </location>
</feature>
<protein>
    <submittedName>
        <fullName evidence="2">Uncharacterized protein</fullName>
    </submittedName>
</protein>
<keyword evidence="1" id="KW-0472">Membrane</keyword>
<dbReference type="OrthoDB" id="128333at2"/>
<name>I4D086_DESAJ</name>
<feature type="transmembrane region" description="Helical" evidence="1">
    <location>
        <begin position="192"/>
        <end position="208"/>
    </location>
</feature>
<dbReference type="HOGENOM" id="CLU_955536_0_0_9"/>
<feature type="transmembrane region" description="Helical" evidence="1">
    <location>
        <begin position="59"/>
        <end position="77"/>
    </location>
</feature>
<feature type="transmembrane region" description="Helical" evidence="1">
    <location>
        <begin position="162"/>
        <end position="180"/>
    </location>
</feature>
<gene>
    <name evidence="2" type="ordered locus">Desaci_0101</name>
</gene>
<feature type="transmembrane region" description="Helical" evidence="1">
    <location>
        <begin position="89"/>
        <end position="109"/>
    </location>
</feature>
<dbReference type="RefSeq" id="WP_014825226.1">
    <property type="nucleotide sequence ID" value="NC_018068.1"/>
</dbReference>
<keyword evidence="1" id="KW-0812">Transmembrane</keyword>
<accession>I4D086</accession>
<evidence type="ECO:0000313" key="3">
    <source>
        <dbReference type="Proteomes" id="UP000002892"/>
    </source>
</evidence>
<keyword evidence="1" id="KW-1133">Transmembrane helix</keyword>
<keyword evidence="3" id="KW-1185">Reference proteome</keyword>
<feature type="transmembrane region" description="Helical" evidence="1">
    <location>
        <begin position="220"/>
        <end position="242"/>
    </location>
</feature>